<keyword evidence="3 5" id="KW-1133">Transmembrane helix</keyword>
<keyword evidence="2 5" id="KW-0812">Transmembrane</keyword>
<dbReference type="PANTHER" id="PTHR10859">
    <property type="entry name" value="GLYCOSYL TRANSFERASE"/>
    <property type="match status" value="1"/>
</dbReference>
<gene>
    <name evidence="8" type="ORF">WJX64_03900</name>
</gene>
<keyword evidence="9" id="KW-1185">Reference proteome</keyword>
<evidence type="ECO:0000256" key="3">
    <source>
        <dbReference type="ARBA" id="ARBA00022989"/>
    </source>
</evidence>
<dbReference type="PANTHER" id="PTHR10859:SF114">
    <property type="entry name" value="DOLICHOL-PHOSPHATE MANNOSYLTRANSFERASE"/>
    <property type="match status" value="1"/>
</dbReference>
<dbReference type="Pfam" id="PF04138">
    <property type="entry name" value="GtrA_DPMS_TM"/>
    <property type="match status" value="1"/>
</dbReference>
<dbReference type="SUPFAM" id="SSF53448">
    <property type="entry name" value="Nucleotide-diphospho-sugar transferases"/>
    <property type="match status" value="1"/>
</dbReference>
<evidence type="ECO:0000259" key="7">
    <source>
        <dbReference type="Pfam" id="PF04138"/>
    </source>
</evidence>
<feature type="domain" description="GtrA/DPMS transmembrane" evidence="7">
    <location>
        <begin position="233"/>
        <end position="346"/>
    </location>
</feature>
<keyword evidence="4 5" id="KW-0472">Membrane</keyword>
<dbReference type="CDD" id="cd04179">
    <property type="entry name" value="DPM_DPG-synthase_like"/>
    <property type="match status" value="1"/>
</dbReference>
<evidence type="ECO:0000256" key="5">
    <source>
        <dbReference type="SAM" id="Phobius"/>
    </source>
</evidence>
<sequence length="393" mass="41317">MIVLIPAYQPDAKLIALVRAMRAERKAASVVVVDDGSGDSHSAVFATVAALGAEVIGWRRNRGKGQALKAGFAYVLEEHPGVAVVTADADGQHTVVDILRVADALEERAVDGTADDDARPAIVLGGRRFTGTVPRRSRAGNAAARGAFRLATGQTVHDTQTGLRGYPAATLRWLLGVRGDRFEYELTVLIRAASEGLHIREIPIDTVYLDNNASSHFRPVVDTARVLLPFLAFAASSLGAAVVDTVGLLVLFALTGSLPSAAVGARLASASVNFAVNRHLVFRSTRPTGIRRSALRYAALAVALLATSYVWLAVLTGAGMPLLPAKLLTDGVLYLVGFQVQRRFVFGRRATDAARVPEASAGVGDPDHALLGDAGQQHAIGAEDASARQAPTA</sequence>
<organism evidence="8 9">
    <name type="scientific">Leifsonia stereocauli</name>
    <dbReference type="NCBI Taxonomy" id="3134136"/>
    <lineage>
        <taxon>Bacteria</taxon>
        <taxon>Bacillati</taxon>
        <taxon>Actinomycetota</taxon>
        <taxon>Actinomycetes</taxon>
        <taxon>Micrococcales</taxon>
        <taxon>Microbacteriaceae</taxon>
        <taxon>Leifsonia</taxon>
    </lineage>
</organism>
<evidence type="ECO:0000256" key="1">
    <source>
        <dbReference type="ARBA" id="ARBA00004141"/>
    </source>
</evidence>
<dbReference type="Gene3D" id="3.90.550.10">
    <property type="entry name" value="Spore Coat Polysaccharide Biosynthesis Protein SpsA, Chain A"/>
    <property type="match status" value="1"/>
</dbReference>
<evidence type="ECO:0000259" key="6">
    <source>
        <dbReference type="Pfam" id="PF00535"/>
    </source>
</evidence>
<evidence type="ECO:0000256" key="2">
    <source>
        <dbReference type="ARBA" id="ARBA00022692"/>
    </source>
</evidence>
<protein>
    <submittedName>
        <fullName evidence="8">GtrA family protein</fullName>
    </submittedName>
</protein>
<evidence type="ECO:0000313" key="9">
    <source>
        <dbReference type="Proteomes" id="UP001425155"/>
    </source>
</evidence>
<proteinExistence type="predicted"/>
<dbReference type="EMBL" id="JBCLVG010000001">
    <property type="protein sequence ID" value="MEN1945680.1"/>
    <property type="molecule type" value="Genomic_DNA"/>
</dbReference>
<feature type="transmembrane region" description="Helical" evidence="5">
    <location>
        <begin position="297"/>
        <end position="316"/>
    </location>
</feature>
<name>A0ABU9W123_9MICO</name>
<dbReference type="InterPro" id="IPR029044">
    <property type="entry name" value="Nucleotide-diphossugar_trans"/>
</dbReference>
<dbReference type="Proteomes" id="UP001425155">
    <property type="component" value="Unassembled WGS sequence"/>
</dbReference>
<dbReference type="InterPro" id="IPR001173">
    <property type="entry name" value="Glyco_trans_2-like"/>
</dbReference>
<comment type="caution">
    <text evidence="8">The sequence shown here is derived from an EMBL/GenBank/DDBJ whole genome shotgun (WGS) entry which is preliminary data.</text>
</comment>
<dbReference type="RefSeq" id="WP_342112024.1">
    <property type="nucleotide sequence ID" value="NZ_JBCAUN010000001.1"/>
</dbReference>
<evidence type="ECO:0000256" key="4">
    <source>
        <dbReference type="ARBA" id="ARBA00023136"/>
    </source>
</evidence>
<feature type="domain" description="Glycosyltransferase 2-like" evidence="6">
    <location>
        <begin position="3"/>
        <end position="111"/>
    </location>
</feature>
<dbReference type="InterPro" id="IPR007267">
    <property type="entry name" value="GtrA_DPMS_TM"/>
</dbReference>
<dbReference type="Pfam" id="PF00535">
    <property type="entry name" value="Glycos_transf_2"/>
    <property type="match status" value="1"/>
</dbReference>
<accession>A0ABU9W123</accession>
<feature type="transmembrane region" description="Helical" evidence="5">
    <location>
        <begin position="226"/>
        <end position="252"/>
    </location>
</feature>
<comment type="subcellular location">
    <subcellularLocation>
        <location evidence="1">Membrane</location>
        <topology evidence="1">Multi-pass membrane protein</topology>
    </subcellularLocation>
</comment>
<evidence type="ECO:0000313" key="8">
    <source>
        <dbReference type="EMBL" id="MEN1945680.1"/>
    </source>
</evidence>
<reference evidence="8 9" key="1">
    <citation type="submission" date="2024-03" db="EMBL/GenBank/DDBJ databases">
        <title>YIM 134122 draft genome.</title>
        <authorList>
            <person name="Zuo S."/>
            <person name="Xiong L."/>
        </authorList>
    </citation>
    <scope>NUCLEOTIDE SEQUENCE [LARGE SCALE GENOMIC DNA]</scope>
    <source>
        <strain evidence="8 9">YIM 134122</strain>
    </source>
</reference>